<dbReference type="Gene3D" id="1.10.3210.10">
    <property type="entry name" value="Hypothetical protein af1432"/>
    <property type="match status" value="1"/>
</dbReference>
<sequence length="222" mass="24217">MTHADGMPEATLSSDVAASGAGTDESHFLAYLYRLRLIERWSLMRNTLRESAAEHSFNVALLTHALCTIAREVFGKDVDTDKAVTLAIFHDATEVITGDIPTPVKHHNPAILASLREIEALASDRLLGMVPATLRATYAPLIAPNGASSDPAYAPLVPYVKAADKLDAYLKCVAELAAGNREFAVARRQIEAPLRASQMPEVQYFLDHFAPSFERTLDEIAE</sequence>
<organism evidence="3">
    <name type="scientific">uncultured Chloroflexota bacterium</name>
    <dbReference type="NCBI Taxonomy" id="166587"/>
    <lineage>
        <taxon>Bacteria</taxon>
        <taxon>Bacillati</taxon>
        <taxon>Chloroflexota</taxon>
        <taxon>environmental samples</taxon>
    </lineage>
</organism>
<name>A0A6J4K3R3_9CHLR</name>
<dbReference type="Pfam" id="PF12917">
    <property type="entry name" value="YfbR-like"/>
    <property type="match status" value="1"/>
</dbReference>
<evidence type="ECO:0000259" key="2">
    <source>
        <dbReference type="SMART" id="SM00471"/>
    </source>
</evidence>
<dbReference type="InterPro" id="IPR003607">
    <property type="entry name" value="HD/PDEase_dom"/>
</dbReference>
<feature type="domain" description="HD/PDEase" evidence="2">
    <location>
        <begin position="48"/>
        <end position="178"/>
    </location>
</feature>
<dbReference type="GO" id="GO:0005737">
    <property type="term" value="C:cytoplasm"/>
    <property type="evidence" value="ECO:0007669"/>
    <property type="project" value="TreeGrafter"/>
</dbReference>
<evidence type="ECO:0000313" key="3">
    <source>
        <dbReference type="EMBL" id="CAA9295046.1"/>
    </source>
</evidence>
<dbReference type="PANTHER" id="PTHR11845:SF13">
    <property type="entry name" value="5'-DEOXYNUCLEOTIDASE HDDC2"/>
    <property type="match status" value="1"/>
</dbReference>
<reference evidence="3" key="1">
    <citation type="submission" date="2020-02" db="EMBL/GenBank/DDBJ databases">
        <authorList>
            <person name="Meier V. D."/>
        </authorList>
    </citation>
    <scope>NUCLEOTIDE SEQUENCE</scope>
    <source>
        <strain evidence="3">AVDCRST_MAG77</strain>
    </source>
</reference>
<dbReference type="GO" id="GO:0002953">
    <property type="term" value="F:5'-deoxynucleotidase activity"/>
    <property type="evidence" value="ECO:0007669"/>
    <property type="project" value="UniProtKB-EC"/>
</dbReference>
<protein>
    <submittedName>
        <fullName evidence="3">5'-deoxynucleotidase YfbR</fullName>
        <ecNumber evidence="3">3.1.3.89</ecNumber>
    </submittedName>
</protein>
<dbReference type="InterPro" id="IPR039356">
    <property type="entry name" value="YfbR/HDDC2"/>
</dbReference>
<accession>A0A6J4K3R3</accession>
<proteinExistence type="predicted"/>
<dbReference type="NCBIfam" id="NF003009">
    <property type="entry name" value="PRK03826.1"/>
    <property type="match status" value="1"/>
</dbReference>
<keyword evidence="1 3" id="KW-0378">Hydrolase</keyword>
<dbReference type="EC" id="3.1.3.89" evidence="3"/>
<dbReference type="PANTHER" id="PTHR11845">
    <property type="entry name" value="5'-DEOXYNUCLEOTIDASE HDDC2"/>
    <property type="match status" value="1"/>
</dbReference>
<evidence type="ECO:0000256" key="1">
    <source>
        <dbReference type="ARBA" id="ARBA00022801"/>
    </source>
</evidence>
<gene>
    <name evidence="3" type="ORF">AVDCRST_MAG77-5107</name>
</gene>
<dbReference type="SUPFAM" id="SSF109604">
    <property type="entry name" value="HD-domain/PDEase-like"/>
    <property type="match status" value="1"/>
</dbReference>
<dbReference type="AlphaFoldDB" id="A0A6J4K3R3"/>
<dbReference type="EMBL" id="CADCTC010000265">
    <property type="protein sequence ID" value="CAA9295046.1"/>
    <property type="molecule type" value="Genomic_DNA"/>
</dbReference>
<dbReference type="SMART" id="SM00471">
    <property type="entry name" value="HDc"/>
    <property type="match status" value="1"/>
</dbReference>